<evidence type="ECO:0000313" key="17">
    <source>
        <dbReference type="Proteomes" id="UP000290649"/>
    </source>
</evidence>
<dbReference type="Pfam" id="PF02518">
    <property type="entry name" value="HATPase_c"/>
    <property type="match status" value="1"/>
</dbReference>
<dbReference type="InterPro" id="IPR003661">
    <property type="entry name" value="HisK_dim/P_dom"/>
</dbReference>
<dbReference type="CDD" id="cd00082">
    <property type="entry name" value="HisKA"/>
    <property type="match status" value="1"/>
</dbReference>
<feature type="transmembrane region" description="Helical" evidence="14">
    <location>
        <begin position="162"/>
        <end position="181"/>
    </location>
</feature>
<dbReference type="InterPro" id="IPR004358">
    <property type="entry name" value="Sig_transdc_His_kin-like_C"/>
</dbReference>
<keyword evidence="7 14" id="KW-0812">Transmembrane</keyword>
<reference evidence="16 17" key="1">
    <citation type="journal article" date="2019" name="Int. J. Syst. Evol. Microbiol.">
        <title>Anaerobacillus alkaliphilus sp. nov., a novel alkaliphilic and moderately halophilic bacterium.</title>
        <authorList>
            <person name="Borsodi A.K."/>
            <person name="Aszalos J.M."/>
            <person name="Bihari P."/>
            <person name="Nagy I."/>
            <person name="Schumann P."/>
            <person name="Sproer C."/>
            <person name="Kovacs A.L."/>
            <person name="Boka K."/>
            <person name="Dobosy P."/>
            <person name="Ovari M."/>
            <person name="Szili-Kovacs T."/>
            <person name="Toth E."/>
        </authorList>
    </citation>
    <scope>NUCLEOTIDE SEQUENCE [LARGE SCALE GENOMIC DNA]</scope>
    <source>
        <strain evidence="16 17">B16-10</strain>
    </source>
</reference>
<dbReference type="InterPro" id="IPR011620">
    <property type="entry name" value="Sig_transdc_His_kinase_LytS_TM"/>
</dbReference>
<comment type="subcellular location">
    <subcellularLocation>
        <location evidence="2">Cell membrane</location>
        <topology evidence="2">Multi-pass membrane protein</topology>
    </subcellularLocation>
</comment>
<dbReference type="EMBL" id="QOUX01000039">
    <property type="protein sequence ID" value="RXJ00240.1"/>
    <property type="molecule type" value="Genomic_DNA"/>
</dbReference>
<evidence type="ECO:0000256" key="3">
    <source>
        <dbReference type="ARBA" id="ARBA00012438"/>
    </source>
</evidence>
<dbReference type="GO" id="GO:0005886">
    <property type="term" value="C:plasma membrane"/>
    <property type="evidence" value="ECO:0007669"/>
    <property type="project" value="UniProtKB-SubCell"/>
</dbReference>
<comment type="caution">
    <text evidence="16">The sequence shown here is derived from an EMBL/GenBank/DDBJ whole genome shotgun (WGS) entry which is preliminary data.</text>
</comment>
<keyword evidence="12" id="KW-0902">Two-component regulatory system</keyword>
<keyword evidence="5" id="KW-0597">Phosphoprotein</keyword>
<evidence type="ECO:0000259" key="15">
    <source>
        <dbReference type="PROSITE" id="PS50109"/>
    </source>
</evidence>
<dbReference type="InterPro" id="IPR036097">
    <property type="entry name" value="HisK_dim/P_sf"/>
</dbReference>
<evidence type="ECO:0000256" key="7">
    <source>
        <dbReference type="ARBA" id="ARBA00022692"/>
    </source>
</evidence>
<organism evidence="16 17">
    <name type="scientific">Anaerobacillus alkaliphilus</name>
    <dbReference type="NCBI Taxonomy" id="1548597"/>
    <lineage>
        <taxon>Bacteria</taxon>
        <taxon>Bacillati</taxon>
        <taxon>Bacillota</taxon>
        <taxon>Bacilli</taxon>
        <taxon>Bacillales</taxon>
        <taxon>Bacillaceae</taxon>
        <taxon>Anaerobacillus</taxon>
    </lineage>
</organism>
<dbReference type="SUPFAM" id="SSF47384">
    <property type="entry name" value="Homodimeric domain of signal transducing histidine kinase"/>
    <property type="match status" value="1"/>
</dbReference>
<dbReference type="Proteomes" id="UP000290649">
    <property type="component" value="Unassembled WGS sequence"/>
</dbReference>
<keyword evidence="4" id="KW-1003">Cell membrane</keyword>
<feature type="domain" description="Histidine kinase" evidence="15">
    <location>
        <begin position="209"/>
        <end position="413"/>
    </location>
</feature>
<evidence type="ECO:0000256" key="5">
    <source>
        <dbReference type="ARBA" id="ARBA00022553"/>
    </source>
</evidence>
<evidence type="ECO:0000313" key="16">
    <source>
        <dbReference type="EMBL" id="RXJ00240.1"/>
    </source>
</evidence>
<keyword evidence="13 14" id="KW-0472">Membrane</keyword>
<accession>A0A4Q0VRM7</accession>
<gene>
    <name evidence="16" type="ORF">DS745_11950</name>
</gene>
<dbReference type="InterPro" id="IPR003594">
    <property type="entry name" value="HATPase_dom"/>
</dbReference>
<name>A0A4Q0VRM7_9BACI</name>
<evidence type="ECO:0000256" key="2">
    <source>
        <dbReference type="ARBA" id="ARBA00004651"/>
    </source>
</evidence>
<dbReference type="GO" id="GO:0000155">
    <property type="term" value="F:phosphorelay sensor kinase activity"/>
    <property type="evidence" value="ECO:0007669"/>
    <property type="project" value="InterPro"/>
</dbReference>
<keyword evidence="11 14" id="KW-1133">Transmembrane helix</keyword>
<dbReference type="SUPFAM" id="SSF55874">
    <property type="entry name" value="ATPase domain of HSP90 chaperone/DNA topoisomerase II/histidine kinase"/>
    <property type="match status" value="1"/>
</dbReference>
<dbReference type="InterPro" id="IPR005467">
    <property type="entry name" value="His_kinase_dom"/>
</dbReference>
<keyword evidence="9" id="KW-0418">Kinase</keyword>
<sequence>MLELIEDYLVNMSFILLPILLCQSLLTRDHTCFETKKQKVLLSIIFSVTSLLCLSFPVVLEGGILDLRLIPFIVATLYGGFRVGLIVLITSLLYRFYLGGLGFYISIVEYLIVFLLLLLIIDRYRSYTFAKKLVTSSVICLLPTLVGIPVAYYLFGIEALKVSVILIIFTQLSILCCIYIMESTLEKVRIIIELHKLEKESIVSHLAASVSHEVRNPLTVTKGFLQLLKEKNKNSEDHQYFTMALDELKNAELILSDFLTFAKPAIESITTVDMYEEIQRSINVIRPLANLSNVNIHFEGKPLKFKGDKQKIHQAYVNILKNCIEAMPKGGNLKISLQDNEKYLEIIIKDTGIGMSQSQLLRLGEPFFSTKETGTGLGMMVAFSIIKSMGGTLEVSSVLNGGTTFKISFLMVTDLTKAH</sequence>
<dbReference type="Pfam" id="PF07694">
    <property type="entry name" value="5TM-5TMR_LYT"/>
    <property type="match status" value="1"/>
</dbReference>
<keyword evidence="17" id="KW-1185">Reference proteome</keyword>
<evidence type="ECO:0000256" key="14">
    <source>
        <dbReference type="SAM" id="Phobius"/>
    </source>
</evidence>
<feature type="transmembrane region" description="Helical" evidence="14">
    <location>
        <begin position="40"/>
        <end position="60"/>
    </location>
</feature>
<evidence type="ECO:0000256" key="11">
    <source>
        <dbReference type="ARBA" id="ARBA00022989"/>
    </source>
</evidence>
<evidence type="ECO:0000256" key="1">
    <source>
        <dbReference type="ARBA" id="ARBA00000085"/>
    </source>
</evidence>
<evidence type="ECO:0000256" key="12">
    <source>
        <dbReference type="ARBA" id="ARBA00023012"/>
    </source>
</evidence>
<dbReference type="Gene3D" id="1.10.287.130">
    <property type="match status" value="1"/>
</dbReference>
<dbReference type="PROSITE" id="PS50109">
    <property type="entry name" value="HIS_KIN"/>
    <property type="match status" value="1"/>
</dbReference>
<dbReference type="GO" id="GO:0071555">
    <property type="term" value="P:cell wall organization"/>
    <property type="evidence" value="ECO:0007669"/>
    <property type="project" value="InterPro"/>
</dbReference>
<dbReference type="SMART" id="SM00387">
    <property type="entry name" value="HATPase_c"/>
    <property type="match status" value="1"/>
</dbReference>
<protein>
    <recommendedName>
        <fullName evidence="3">histidine kinase</fullName>
        <ecNumber evidence="3">2.7.13.3</ecNumber>
    </recommendedName>
</protein>
<keyword evidence="6" id="KW-0808">Transferase</keyword>
<dbReference type="PANTHER" id="PTHR43065">
    <property type="entry name" value="SENSOR HISTIDINE KINASE"/>
    <property type="match status" value="1"/>
</dbReference>
<evidence type="ECO:0000256" key="4">
    <source>
        <dbReference type="ARBA" id="ARBA00022475"/>
    </source>
</evidence>
<evidence type="ECO:0000256" key="10">
    <source>
        <dbReference type="ARBA" id="ARBA00022840"/>
    </source>
</evidence>
<evidence type="ECO:0000256" key="8">
    <source>
        <dbReference type="ARBA" id="ARBA00022741"/>
    </source>
</evidence>
<feature type="transmembrane region" description="Helical" evidence="14">
    <location>
        <begin position="133"/>
        <end position="155"/>
    </location>
</feature>
<feature type="transmembrane region" description="Helical" evidence="14">
    <location>
        <begin position="101"/>
        <end position="121"/>
    </location>
</feature>
<dbReference type="RefSeq" id="WP_129078461.1">
    <property type="nucleotide sequence ID" value="NZ_QOUX01000039.1"/>
</dbReference>
<keyword evidence="8" id="KW-0547">Nucleotide-binding</keyword>
<proteinExistence type="predicted"/>
<dbReference type="OrthoDB" id="9815750at2"/>
<dbReference type="SMART" id="SM00388">
    <property type="entry name" value="HisKA"/>
    <property type="match status" value="1"/>
</dbReference>
<dbReference type="InterPro" id="IPR036890">
    <property type="entry name" value="HATPase_C_sf"/>
</dbReference>
<feature type="transmembrane region" description="Helical" evidence="14">
    <location>
        <begin position="72"/>
        <end position="94"/>
    </location>
</feature>
<dbReference type="AlphaFoldDB" id="A0A4Q0VRM7"/>
<feature type="transmembrane region" description="Helical" evidence="14">
    <location>
        <begin position="12"/>
        <end position="28"/>
    </location>
</feature>
<comment type="catalytic activity">
    <reaction evidence="1">
        <text>ATP + protein L-histidine = ADP + protein N-phospho-L-histidine.</text>
        <dbReference type="EC" id="2.7.13.3"/>
    </reaction>
</comment>
<evidence type="ECO:0000256" key="13">
    <source>
        <dbReference type="ARBA" id="ARBA00023136"/>
    </source>
</evidence>
<dbReference type="GO" id="GO:0005524">
    <property type="term" value="F:ATP binding"/>
    <property type="evidence" value="ECO:0007669"/>
    <property type="project" value="UniProtKB-KW"/>
</dbReference>
<dbReference type="PRINTS" id="PR00344">
    <property type="entry name" value="BCTRLSENSOR"/>
</dbReference>
<dbReference type="Gene3D" id="3.30.565.10">
    <property type="entry name" value="Histidine kinase-like ATPase, C-terminal domain"/>
    <property type="match status" value="1"/>
</dbReference>
<keyword evidence="10" id="KW-0067">ATP-binding</keyword>
<dbReference type="PANTHER" id="PTHR43065:SF46">
    <property type="entry name" value="C4-DICARBOXYLATE TRANSPORT SENSOR PROTEIN DCTB"/>
    <property type="match status" value="1"/>
</dbReference>
<evidence type="ECO:0000256" key="6">
    <source>
        <dbReference type="ARBA" id="ARBA00022679"/>
    </source>
</evidence>
<dbReference type="Pfam" id="PF00512">
    <property type="entry name" value="HisKA"/>
    <property type="match status" value="1"/>
</dbReference>
<evidence type="ECO:0000256" key="9">
    <source>
        <dbReference type="ARBA" id="ARBA00022777"/>
    </source>
</evidence>
<dbReference type="EC" id="2.7.13.3" evidence="3"/>